<dbReference type="Proteomes" id="UP000444316">
    <property type="component" value="Unassembled WGS sequence"/>
</dbReference>
<sequence>MSLCTRCGAEFHCAMADGAGRASDAAPVQDGSSAVAEAPCWCTALPMLLPVPLAGAAGCWCPDCLRAEIAAQQRAATAGSSTTELKR</sequence>
<dbReference type="AlphaFoldDB" id="A0A845I385"/>
<dbReference type="EMBL" id="WWCL01000003">
    <property type="protein sequence ID" value="MYN46295.1"/>
    <property type="molecule type" value="Genomic_DNA"/>
</dbReference>
<accession>A0A845I385</accession>
<dbReference type="RefSeq" id="WP_161035846.1">
    <property type="nucleotide sequence ID" value="NZ_WWCL01000003.1"/>
</dbReference>
<organism evidence="1 2">
    <name type="scientific">Duganella fentianensis</name>
    <dbReference type="NCBI Taxonomy" id="2692177"/>
    <lineage>
        <taxon>Bacteria</taxon>
        <taxon>Pseudomonadati</taxon>
        <taxon>Pseudomonadota</taxon>
        <taxon>Betaproteobacteria</taxon>
        <taxon>Burkholderiales</taxon>
        <taxon>Oxalobacteraceae</taxon>
        <taxon>Telluria group</taxon>
        <taxon>Duganella</taxon>
    </lineage>
</organism>
<evidence type="ECO:0000313" key="2">
    <source>
        <dbReference type="Proteomes" id="UP000444316"/>
    </source>
</evidence>
<comment type="caution">
    <text evidence="1">The sequence shown here is derived from an EMBL/GenBank/DDBJ whole genome shotgun (WGS) entry which is preliminary data.</text>
</comment>
<gene>
    <name evidence="1" type="ORF">GTP23_14685</name>
</gene>
<evidence type="ECO:0000313" key="1">
    <source>
        <dbReference type="EMBL" id="MYN46295.1"/>
    </source>
</evidence>
<proteinExistence type="predicted"/>
<keyword evidence="2" id="KW-1185">Reference proteome</keyword>
<reference evidence="1" key="1">
    <citation type="submission" date="2019-12" db="EMBL/GenBank/DDBJ databases">
        <title>Novel species isolated from a subtropical stream in China.</title>
        <authorList>
            <person name="Lu H."/>
        </authorList>
    </citation>
    <scope>NUCLEOTIDE SEQUENCE [LARGE SCALE GENOMIC DNA]</scope>
    <source>
        <strain evidence="1">FT93W</strain>
    </source>
</reference>
<protein>
    <recommendedName>
        <fullName evidence="3">Cysteine-rich CWC family protein</fullName>
    </recommendedName>
</protein>
<name>A0A845I385_9BURK</name>
<evidence type="ECO:0008006" key="3">
    <source>
        <dbReference type="Google" id="ProtNLM"/>
    </source>
</evidence>